<dbReference type="GO" id="GO:0030313">
    <property type="term" value="C:cell envelope"/>
    <property type="evidence" value="ECO:0007669"/>
    <property type="project" value="UniProtKB-SubCell"/>
</dbReference>
<dbReference type="InterPro" id="IPR058647">
    <property type="entry name" value="BSH_CzcB-like"/>
</dbReference>
<dbReference type="InterPro" id="IPR050465">
    <property type="entry name" value="UPF0194_transport"/>
</dbReference>
<dbReference type="PANTHER" id="PTHR32347">
    <property type="entry name" value="EFFLUX SYSTEM COMPONENT YKNX-RELATED"/>
    <property type="match status" value="1"/>
</dbReference>
<dbReference type="InterPro" id="IPR029016">
    <property type="entry name" value="GAF-like_dom_sf"/>
</dbReference>
<evidence type="ECO:0000313" key="5">
    <source>
        <dbReference type="Proteomes" id="UP000244898"/>
    </source>
</evidence>
<dbReference type="Pfam" id="PF01590">
    <property type="entry name" value="GAF"/>
    <property type="match status" value="1"/>
</dbReference>
<organism evidence="4 5">
    <name type="scientific">Falsiruegeria mediterranea M17</name>
    <dbReference type="NCBI Taxonomy" id="1200281"/>
    <lineage>
        <taxon>Bacteria</taxon>
        <taxon>Pseudomonadati</taxon>
        <taxon>Pseudomonadota</taxon>
        <taxon>Alphaproteobacteria</taxon>
        <taxon>Rhodobacterales</taxon>
        <taxon>Roseobacteraceae</taxon>
        <taxon>Falsiruegeria</taxon>
    </lineage>
</organism>
<dbReference type="SUPFAM" id="SSF111369">
    <property type="entry name" value="HlyD-like secretion proteins"/>
    <property type="match status" value="1"/>
</dbReference>
<evidence type="ECO:0000256" key="2">
    <source>
        <dbReference type="ARBA" id="ARBA00023054"/>
    </source>
</evidence>
<protein>
    <recommendedName>
        <fullName evidence="3">GAF domain-containing protein</fullName>
    </recommendedName>
</protein>
<name>A0A2R8CDZ1_9RHOB</name>
<dbReference type="Pfam" id="PF25973">
    <property type="entry name" value="BSH_CzcB"/>
    <property type="match status" value="1"/>
</dbReference>
<keyword evidence="5" id="KW-1185">Reference proteome</keyword>
<evidence type="ECO:0000256" key="1">
    <source>
        <dbReference type="ARBA" id="ARBA00004196"/>
    </source>
</evidence>
<dbReference type="Gene3D" id="2.40.30.170">
    <property type="match status" value="1"/>
</dbReference>
<dbReference type="PANTHER" id="PTHR32347:SF23">
    <property type="entry name" value="BLL5650 PROTEIN"/>
    <property type="match status" value="1"/>
</dbReference>
<feature type="domain" description="GAF" evidence="3">
    <location>
        <begin position="181"/>
        <end position="329"/>
    </location>
</feature>
<reference evidence="5" key="1">
    <citation type="submission" date="2018-03" db="EMBL/GenBank/DDBJ databases">
        <authorList>
            <person name="Rodrigo-Torres L."/>
            <person name="Arahal R. D."/>
            <person name="Lucena T."/>
        </authorList>
    </citation>
    <scope>NUCLEOTIDE SEQUENCE [LARGE SCALE GENOMIC DNA]</scope>
    <source>
        <strain evidence="5">CECT 7615</strain>
    </source>
</reference>
<comment type="subcellular location">
    <subcellularLocation>
        <location evidence="1">Cell envelope</location>
    </subcellularLocation>
</comment>
<sequence>MDTRSDLELTGEPVGGASDTAHVFAADAEEGLAWTTWSGHLQERLGADVVILALGPRDTGPYKLAARAPNDSEPGEGLVAAVDLTIAQRKPIVKSGYQERGATCCAIGVPILRDGALYGVVAVQLPVKADLDLRSVVEDVKWALPAIELGLMARDLREGALTQARARAAVELLADTLDEPRWSVAASTAITDFCDRLGCDRVALGRRRFRRSKVVSLSHSGSFSASSELVQRIADCMDEAIDQGSLIRMPQDGDDSLTLTAAHQELIWSGAPRAIMTVPLRRSGQVTGAIVLERGGNSPFRDEEVELVTAVTGILGPVLEEKRLNDRALPIKIAAAIGRGVVAVLGPRKAGLKAAILLAVAAGVLAWNTTATFHITADARVEGEIRRVVASPLDGYVASAAAIPGDVVASGDILATLDDRDLRLEIARWNTVRAQRQREYETALAERDRAAIGISATQISQTEAEIALLEERLDRTQMRAPFDGVVLSGDLGQSVGAPVSRGQVLYEIAPLDSYRLILSVDERDLALATEGLSGEVVLTALPGQTFGMETGRVTSVAGVEDGRNVFRVDAQLTEKTELLRPGMEGIAKITIDERPIPAIWTHDIRNWARMTFWRWIP</sequence>
<dbReference type="InterPro" id="IPR003018">
    <property type="entry name" value="GAF"/>
</dbReference>
<evidence type="ECO:0000313" key="4">
    <source>
        <dbReference type="EMBL" id="SPJ30625.1"/>
    </source>
</evidence>
<dbReference type="RefSeq" id="WP_235824161.1">
    <property type="nucleotide sequence ID" value="NZ_ONZG01000012.1"/>
</dbReference>
<dbReference type="Gene3D" id="3.30.450.40">
    <property type="match status" value="1"/>
</dbReference>
<dbReference type="SUPFAM" id="SSF55781">
    <property type="entry name" value="GAF domain-like"/>
    <property type="match status" value="1"/>
</dbReference>
<keyword evidence="2" id="KW-0175">Coiled coil</keyword>
<dbReference type="AlphaFoldDB" id="A0A2R8CDZ1"/>
<dbReference type="Proteomes" id="UP000244898">
    <property type="component" value="Unassembled WGS sequence"/>
</dbReference>
<dbReference type="SMART" id="SM00065">
    <property type="entry name" value="GAF"/>
    <property type="match status" value="1"/>
</dbReference>
<gene>
    <name evidence="4" type="ORF">TRM7615_04159</name>
</gene>
<accession>A0A2R8CDZ1</accession>
<evidence type="ECO:0000259" key="3">
    <source>
        <dbReference type="SMART" id="SM00065"/>
    </source>
</evidence>
<dbReference type="EMBL" id="ONZG01000012">
    <property type="protein sequence ID" value="SPJ30625.1"/>
    <property type="molecule type" value="Genomic_DNA"/>
</dbReference>
<proteinExistence type="predicted"/>